<organism evidence="1 2">
    <name type="scientific">Emydomyces testavorans</name>
    <dbReference type="NCBI Taxonomy" id="2070801"/>
    <lineage>
        <taxon>Eukaryota</taxon>
        <taxon>Fungi</taxon>
        <taxon>Dikarya</taxon>
        <taxon>Ascomycota</taxon>
        <taxon>Pezizomycotina</taxon>
        <taxon>Eurotiomycetes</taxon>
        <taxon>Eurotiomycetidae</taxon>
        <taxon>Onygenales</taxon>
        <taxon>Nannizziopsiaceae</taxon>
        <taxon>Emydomyces</taxon>
    </lineage>
</organism>
<protein>
    <recommendedName>
        <fullName evidence="3">N-acetyltransferase domain-containing protein</fullName>
    </recommendedName>
</protein>
<evidence type="ECO:0000313" key="1">
    <source>
        <dbReference type="EMBL" id="WEW60615.1"/>
    </source>
</evidence>
<name>A0AAF0DKT2_9EURO</name>
<dbReference type="Proteomes" id="UP001219355">
    <property type="component" value="Chromosome 4"/>
</dbReference>
<evidence type="ECO:0008006" key="3">
    <source>
        <dbReference type="Google" id="ProtNLM"/>
    </source>
</evidence>
<proteinExistence type="predicted"/>
<reference evidence="1" key="1">
    <citation type="submission" date="2023-03" db="EMBL/GenBank/DDBJ databases">
        <title>Emydomyces testavorans Genome Sequence.</title>
        <authorList>
            <person name="Hoyer L."/>
        </authorList>
    </citation>
    <scope>NUCLEOTIDE SEQUENCE</scope>
    <source>
        <strain evidence="1">16-2883</strain>
    </source>
</reference>
<dbReference type="AlphaFoldDB" id="A0AAF0DKT2"/>
<accession>A0AAF0DKT2</accession>
<evidence type="ECO:0000313" key="2">
    <source>
        <dbReference type="Proteomes" id="UP001219355"/>
    </source>
</evidence>
<dbReference type="EMBL" id="CP120630">
    <property type="protein sequence ID" value="WEW60615.1"/>
    <property type="molecule type" value="Genomic_DNA"/>
</dbReference>
<keyword evidence="2" id="KW-1185">Reference proteome</keyword>
<sequence>MANTVYEKYDGSQVTESMLQEAAELFSHNYGFWGKQAPTSAGTSANLLIHRDYRERGLATGLLVELKEQDDEILGVMTSHPATCLAAARAFGCTIEAVQLDFIKEHAEGIIKLSPITYIRTARPYGSLFASEDCDGAVSSADTSFFVDHREPCAALERVRQNRDWPLGELLEGKEFLLILEAKKGPRSSTSARV</sequence>
<gene>
    <name evidence="1" type="ORF">PRK78_006102</name>
</gene>